<dbReference type="PROSITE" id="PS51782">
    <property type="entry name" value="LYSM"/>
    <property type="match status" value="1"/>
</dbReference>
<feature type="region of interest" description="Disordered" evidence="1">
    <location>
        <begin position="156"/>
        <end position="184"/>
    </location>
</feature>
<dbReference type="NCBIfam" id="TIGR02899">
    <property type="entry name" value="spore_safA"/>
    <property type="match status" value="1"/>
</dbReference>
<dbReference type="Pfam" id="PF01476">
    <property type="entry name" value="LysM"/>
    <property type="match status" value="1"/>
</dbReference>
<dbReference type="CDD" id="cd00118">
    <property type="entry name" value="LysM"/>
    <property type="match status" value="1"/>
</dbReference>
<keyword evidence="4" id="KW-1185">Reference proteome</keyword>
<organism evidence="3 4">
    <name type="scientific">Priestia iocasae</name>
    <dbReference type="NCBI Taxonomy" id="2291674"/>
    <lineage>
        <taxon>Bacteria</taxon>
        <taxon>Bacillati</taxon>
        <taxon>Bacillota</taxon>
        <taxon>Bacilli</taxon>
        <taxon>Bacillales</taxon>
        <taxon>Bacillaceae</taxon>
        <taxon>Priestia</taxon>
    </lineage>
</organism>
<proteinExistence type="predicted"/>
<dbReference type="SUPFAM" id="SSF54106">
    <property type="entry name" value="LysM domain"/>
    <property type="match status" value="1"/>
</dbReference>
<evidence type="ECO:0000259" key="2">
    <source>
        <dbReference type="PROSITE" id="PS51782"/>
    </source>
</evidence>
<evidence type="ECO:0000313" key="4">
    <source>
        <dbReference type="Proteomes" id="UP000809829"/>
    </source>
</evidence>
<dbReference type="InterPro" id="IPR036779">
    <property type="entry name" value="LysM_dom_sf"/>
</dbReference>
<accession>A0ABS2QPJ8</accession>
<dbReference type="RefSeq" id="WP_205182671.1">
    <property type="nucleotide sequence ID" value="NZ_JAFBFC010000001.1"/>
</dbReference>
<reference evidence="3 4" key="1">
    <citation type="submission" date="2021-01" db="EMBL/GenBank/DDBJ databases">
        <title>Genomic Encyclopedia of Type Strains, Phase IV (KMG-IV): sequencing the most valuable type-strain genomes for metagenomic binning, comparative biology and taxonomic classification.</title>
        <authorList>
            <person name="Goeker M."/>
        </authorList>
    </citation>
    <scope>NUCLEOTIDE SEQUENCE [LARGE SCALE GENOMIC DNA]</scope>
    <source>
        <strain evidence="3 4">DSM 104297</strain>
    </source>
</reference>
<dbReference type="InterPro" id="IPR018392">
    <property type="entry name" value="LysM"/>
</dbReference>
<dbReference type="InterPro" id="IPR014248">
    <property type="entry name" value="Spore_coat_assembly_SafA"/>
</dbReference>
<protein>
    <submittedName>
        <fullName evidence="3">Morphogenetic protein associated with SpoVID</fullName>
    </submittedName>
</protein>
<evidence type="ECO:0000313" key="3">
    <source>
        <dbReference type="EMBL" id="MBM7701385.1"/>
    </source>
</evidence>
<sequence length="420" mass="47411">MKIHIVQKGDTLWKIAQKYGVNFEELKKMNSQLSNPDMIMPGMKIKVPTSGVPVTKETPGVMGVKEMPKADHPYANQSTKSYPVTEIDNQVAPAKEMAKKEMPIKEMPIKEQPKKEMPVKEQPKKEAPIALPKLPKLQPMTPEVDINNYYTLNMQIPPKKEKPKEEPKPIEESPESEVESMEMPPPMMPQQPCYPITPITPIMPGCGYNFMPCYPCPPMYQPYPAMMPQMQAPMMQPQFEGMMESPSEMDEVMGMQEGYMPMMPQQPMMLGWPPGCMPYGPTQCSPCPPPYMGMGYQPAPMYMPQMQPQVQGAMMDNESDEYMNMQMPQQQGFNPYQQMPQQQGFNPYQQMPQQQGDCGCGDSGYGNMPGYQPMPYRFPAYGVPVNPAPYGVVPPFSPYGVPASGEQNLFGMPNYEDDED</sequence>
<name>A0ABS2QPJ8_9BACI</name>
<comment type="caution">
    <text evidence="3">The sequence shown here is derived from an EMBL/GenBank/DDBJ whole genome shotgun (WGS) entry which is preliminary data.</text>
</comment>
<gene>
    <name evidence="3" type="ORF">JOC83_000211</name>
</gene>
<evidence type="ECO:0000256" key="1">
    <source>
        <dbReference type="SAM" id="MobiDB-lite"/>
    </source>
</evidence>
<dbReference type="SMART" id="SM00257">
    <property type="entry name" value="LysM"/>
    <property type="match status" value="1"/>
</dbReference>
<feature type="domain" description="LysM" evidence="2">
    <location>
        <begin position="2"/>
        <end position="47"/>
    </location>
</feature>
<dbReference type="EMBL" id="JAFBFC010000001">
    <property type="protein sequence ID" value="MBM7701385.1"/>
    <property type="molecule type" value="Genomic_DNA"/>
</dbReference>
<feature type="compositionally biased region" description="Basic and acidic residues" evidence="1">
    <location>
        <begin position="158"/>
        <end position="171"/>
    </location>
</feature>
<dbReference type="Proteomes" id="UP000809829">
    <property type="component" value="Unassembled WGS sequence"/>
</dbReference>
<dbReference type="Gene3D" id="3.10.350.10">
    <property type="entry name" value="LysM domain"/>
    <property type="match status" value="1"/>
</dbReference>